<evidence type="ECO:0000313" key="2">
    <source>
        <dbReference type="Proteomes" id="UP000193307"/>
    </source>
</evidence>
<dbReference type="Proteomes" id="UP000193307">
    <property type="component" value="Unassembled WGS sequence"/>
</dbReference>
<gene>
    <name evidence="1" type="ORF">PAM7971_03342</name>
</gene>
<reference evidence="1 2" key="1">
    <citation type="submission" date="2017-03" db="EMBL/GenBank/DDBJ databases">
        <authorList>
            <person name="Afonso C.L."/>
            <person name="Miller P.J."/>
            <person name="Scott M.A."/>
            <person name="Spackman E."/>
            <person name="Goraichik I."/>
            <person name="Dimitrov K.M."/>
            <person name="Suarez D.L."/>
            <person name="Swayne D.E."/>
        </authorList>
    </citation>
    <scope>NUCLEOTIDE SEQUENCE [LARGE SCALE GENOMIC DNA]</scope>
    <source>
        <strain evidence="1 2">CECT 7971</strain>
    </source>
</reference>
<evidence type="ECO:0000313" key="1">
    <source>
        <dbReference type="EMBL" id="SLN63936.1"/>
    </source>
</evidence>
<dbReference type="RefSeq" id="WP_085850429.1">
    <property type="nucleotide sequence ID" value="NZ_FNZV01000013.1"/>
</dbReference>
<proteinExistence type="predicted"/>
<name>A0A1Y5TGX3_9RHOB</name>
<sequence length="107" mass="12034">MSNIVSDFEKNVGDRYPNLFRYQKLHAEVEAMKPAGILAVVGSFGAVLTGGDLNSNRLLISVAVVWAVRWGYIKWQQKKFDDLVYIELVRVTENKARDIDACGQDSN</sequence>
<protein>
    <submittedName>
        <fullName evidence="1">Uncharacterized protein</fullName>
    </submittedName>
</protein>
<dbReference type="STRING" id="658057.SAMN04488032_113106"/>
<keyword evidence="2" id="KW-1185">Reference proteome</keyword>
<accession>A0A1Y5TGX3</accession>
<dbReference type="EMBL" id="FWFW01000013">
    <property type="protein sequence ID" value="SLN63936.1"/>
    <property type="molecule type" value="Genomic_DNA"/>
</dbReference>
<dbReference type="AlphaFoldDB" id="A0A1Y5TGX3"/>
<organism evidence="1 2">
    <name type="scientific">Pacificibacter marinus</name>
    <dbReference type="NCBI Taxonomy" id="658057"/>
    <lineage>
        <taxon>Bacteria</taxon>
        <taxon>Pseudomonadati</taxon>
        <taxon>Pseudomonadota</taxon>
        <taxon>Alphaproteobacteria</taxon>
        <taxon>Rhodobacterales</taxon>
        <taxon>Roseobacteraceae</taxon>
        <taxon>Pacificibacter</taxon>
    </lineage>
</organism>